<keyword evidence="1" id="KW-0472">Membrane</keyword>
<evidence type="ECO:0000313" key="3">
    <source>
        <dbReference type="Proteomes" id="UP000664904"/>
    </source>
</evidence>
<protein>
    <submittedName>
        <fullName evidence="2">Uncharacterized protein</fullName>
    </submittedName>
</protein>
<keyword evidence="1" id="KW-0812">Transmembrane</keyword>
<accession>A0A975HLL8</accession>
<organism evidence="2 3">
    <name type="scientific">Pseudoalteromonas xiamenensis</name>
    <dbReference type="NCBI Taxonomy" id="882626"/>
    <lineage>
        <taxon>Bacteria</taxon>
        <taxon>Pseudomonadati</taxon>
        <taxon>Pseudomonadota</taxon>
        <taxon>Gammaproteobacteria</taxon>
        <taxon>Alteromonadales</taxon>
        <taxon>Pseudoalteromonadaceae</taxon>
        <taxon>Pseudoalteromonas</taxon>
    </lineage>
</organism>
<feature type="transmembrane region" description="Helical" evidence="1">
    <location>
        <begin position="6"/>
        <end position="35"/>
    </location>
</feature>
<keyword evidence="1" id="KW-1133">Transmembrane helix</keyword>
<dbReference type="KEGG" id="pxi:J5O05_04025"/>
<reference evidence="2" key="1">
    <citation type="submission" date="2021-03" db="EMBL/GenBank/DDBJ databases">
        <title>Complete Genome of Pseudoalteromonas xiamenensis STKMTI.2, a new potential marine bacterium producing anti-Vibrio compounds.</title>
        <authorList>
            <person name="Handayani D.P."/>
            <person name="Isnansetyo A."/>
            <person name="Istiqomah I."/>
            <person name="Jumina J."/>
        </authorList>
    </citation>
    <scope>NUCLEOTIDE SEQUENCE</scope>
    <source>
        <strain evidence="2">STKMTI.2</strain>
    </source>
</reference>
<feature type="transmembrane region" description="Helical" evidence="1">
    <location>
        <begin position="81"/>
        <end position="105"/>
    </location>
</feature>
<keyword evidence="3" id="KW-1185">Reference proteome</keyword>
<proteinExistence type="predicted"/>
<name>A0A975HLL8_9GAMM</name>
<evidence type="ECO:0000256" key="1">
    <source>
        <dbReference type="SAM" id="Phobius"/>
    </source>
</evidence>
<dbReference type="AlphaFoldDB" id="A0A975HLL8"/>
<feature type="transmembrane region" description="Helical" evidence="1">
    <location>
        <begin position="56"/>
        <end position="75"/>
    </location>
</feature>
<dbReference type="Proteomes" id="UP000664904">
    <property type="component" value="Chromosome"/>
</dbReference>
<dbReference type="EMBL" id="CP072133">
    <property type="protein sequence ID" value="QTH72072.1"/>
    <property type="molecule type" value="Genomic_DNA"/>
</dbReference>
<gene>
    <name evidence="2" type="ORF">J5O05_04025</name>
</gene>
<evidence type="ECO:0000313" key="2">
    <source>
        <dbReference type="EMBL" id="QTH72072.1"/>
    </source>
</evidence>
<dbReference type="RefSeq" id="WP_208843694.1">
    <property type="nucleotide sequence ID" value="NZ_CP072133.1"/>
</dbReference>
<sequence length="119" mass="13604">MPIIAFILILILIKTSLMGLGLLSIGLASFALITIKTRLLRLDEALQTRFTTKFKLVIYTHLVTYLLLVLKLSFLEGWHDVPAFIASHLVMHHVISASIAGILTWQTINTYQRFRRQTR</sequence>